<dbReference type="RefSeq" id="WP_150089770.1">
    <property type="nucleotide sequence ID" value="NZ_JBFUOH010000013.1"/>
</dbReference>
<dbReference type="PANTHER" id="PTHR23088">
    <property type="entry name" value="NITRILASE-RELATED"/>
    <property type="match status" value="1"/>
</dbReference>
<dbReference type="OrthoDB" id="9811121at2"/>
<dbReference type="Proteomes" id="UP000322981">
    <property type="component" value="Unassembled WGS sequence"/>
</dbReference>
<dbReference type="AlphaFoldDB" id="A0A5M8FTX1"/>
<dbReference type="CDD" id="cd07572">
    <property type="entry name" value="nit"/>
    <property type="match status" value="1"/>
</dbReference>
<comment type="caution">
    <text evidence="4">The sequence shown here is derived from an EMBL/GenBank/DDBJ whole genome shotgun (WGS) entry which is preliminary data.</text>
</comment>
<evidence type="ECO:0000256" key="2">
    <source>
        <dbReference type="ARBA" id="ARBA00022801"/>
    </source>
</evidence>
<evidence type="ECO:0000313" key="5">
    <source>
        <dbReference type="Proteomes" id="UP000322981"/>
    </source>
</evidence>
<evidence type="ECO:0000313" key="4">
    <source>
        <dbReference type="EMBL" id="KAA6187261.1"/>
    </source>
</evidence>
<dbReference type="InterPro" id="IPR003010">
    <property type="entry name" value="C-N_Hydrolase"/>
</dbReference>
<feature type="domain" description="CN hydrolase" evidence="3">
    <location>
        <begin position="5"/>
        <end position="254"/>
    </location>
</feature>
<dbReference type="InterPro" id="IPR001110">
    <property type="entry name" value="UPF0012_CS"/>
</dbReference>
<sequence length="275" mass="29819">MNNHPTVAAVQMASGPNVDANLIEVERVIGAAAESGVGLVVLPENFAFMGKRDADLLPLAEPEGEGPLQTFLARTAARFGVWLVGGTIPMATASGERVRAATLVLNDRGERVARYDKMHLFDVSLPGADERYEESAVIEPGDGPVVVDTPFGRLGVMVCYDLRFPELTRRMQADGMQLLAVPSAFTALTGKAHWETLVRARAIENLSYVIAAAQGGYHLSGRETHGHSMIVDPWGTVLAQMSRGSGWISGRIDPDYQAAVRRRFPTLEHRRLKCG</sequence>
<dbReference type="Gene3D" id="3.60.110.10">
    <property type="entry name" value="Carbon-nitrogen hydrolase"/>
    <property type="match status" value="1"/>
</dbReference>
<protein>
    <submittedName>
        <fullName evidence="4">Carbon-nitrogen hydrolase family protein</fullName>
    </submittedName>
</protein>
<dbReference type="InterPro" id="IPR036526">
    <property type="entry name" value="C-N_Hydrolase_sf"/>
</dbReference>
<evidence type="ECO:0000256" key="1">
    <source>
        <dbReference type="ARBA" id="ARBA00010613"/>
    </source>
</evidence>
<organism evidence="4 5">
    <name type="scientific">Thiohalocapsa marina</name>
    <dbReference type="NCBI Taxonomy" id="424902"/>
    <lineage>
        <taxon>Bacteria</taxon>
        <taxon>Pseudomonadati</taxon>
        <taxon>Pseudomonadota</taxon>
        <taxon>Gammaproteobacteria</taxon>
        <taxon>Chromatiales</taxon>
        <taxon>Chromatiaceae</taxon>
        <taxon>Thiohalocapsa</taxon>
    </lineage>
</organism>
<gene>
    <name evidence="4" type="ORF">F2Q65_01650</name>
</gene>
<dbReference type="EMBL" id="VWXX01000002">
    <property type="protein sequence ID" value="KAA6187261.1"/>
    <property type="molecule type" value="Genomic_DNA"/>
</dbReference>
<proteinExistence type="inferred from homology"/>
<name>A0A5M8FTX1_9GAMM</name>
<keyword evidence="5" id="KW-1185">Reference proteome</keyword>
<dbReference type="PROSITE" id="PS01227">
    <property type="entry name" value="UPF0012"/>
    <property type="match status" value="1"/>
</dbReference>
<evidence type="ECO:0000259" key="3">
    <source>
        <dbReference type="PROSITE" id="PS50263"/>
    </source>
</evidence>
<dbReference type="InterPro" id="IPR045254">
    <property type="entry name" value="Nit1/2_C-N_Hydrolase"/>
</dbReference>
<reference evidence="4 5" key="1">
    <citation type="submission" date="2019-09" db="EMBL/GenBank/DDBJ databases">
        <title>Whole-genome sequence of the purple sulfur bacterium Thiohalocapsa marina DSM 19078.</title>
        <authorList>
            <person name="Kyndt J.A."/>
            <person name="Meyer T.E."/>
        </authorList>
    </citation>
    <scope>NUCLEOTIDE SEQUENCE [LARGE SCALE GENOMIC DNA]</scope>
    <source>
        <strain evidence="4 5">DSM 19078</strain>
    </source>
</reference>
<dbReference type="PROSITE" id="PS50263">
    <property type="entry name" value="CN_HYDROLASE"/>
    <property type="match status" value="1"/>
</dbReference>
<dbReference type="Pfam" id="PF00795">
    <property type="entry name" value="CN_hydrolase"/>
    <property type="match status" value="1"/>
</dbReference>
<keyword evidence="2 4" id="KW-0378">Hydrolase</keyword>
<comment type="similarity">
    <text evidence="1">Belongs to the carbon-nitrogen hydrolase superfamily. NIT1/NIT2 family.</text>
</comment>
<dbReference type="GO" id="GO:0016811">
    <property type="term" value="F:hydrolase activity, acting on carbon-nitrogen (but not peptide) bonds, in linear amides"/>
    <property type="evidence" value="ECO:0007669"/>
    <property type="project" value="InterPro"/>
</dbReference>
<dbReference type="SUPFAM" id="SSF56317">
    <property type="entry name" value="Carbon-nitrogen hydrolase"/>
    <property type="match status" value="1"/>
</dbReference>
<accession>A0A5M8FTX1</accession>
<dbReference type="PANTHER" id="PTHR23088:SF27">
    <property type="entry name" value="DEAMINATED GLUTATHIONE AMIDASE"/>
    <property type="match status" value="1"/>
</dbReference>